<dbReference type="PANTHER" id="PTHR35848:SF9">
    <property type="entry name" value="SLL1358 PROTEIN"/>
    <property type="match status" value="1"/>
</dbReference>
<proteinExistence type="predicted"/>
<dbReference type="EMBL" id="JYON01000014">
    <property type="protein sequence ID" value="KJH71159.1"/>
    <property type="molecule type" value="Genomic_DNA"/>
</dbReference>
<dbReference type="InterPro" id="IPR014710">
    <property type="entry name" value="RmlC-like_jellyroll"/>
</dbReference>
<dbReference type="RefSeq" id="WP_045055326.1">
    <property type="nucleotide sequence ID" value="NZ_CAWMDP010000057.1"/>
</dbReference>
<dbReference type="PANTHER" id="PTHR35848">
    <property type="entry name" value="OXALATE-BINDING PROTEIN"/>
    <property type="match status" value="1"/>
</dbReference>
<dbReference type="Proteomes" id="UP000032452">
    <property type="component" value="Unassembled WGS sequence"/>
</dbReference>
<dbReference type="InterPro" id="IPR013096">
    <property type="entry name" value="Cupin_2"/>
</dbReference>
<protein>
    <submittedName>
        <fullName evidence="3">Cupin</fullName>
    </submittedName>
</protein>
<name>A0A0D8ZRM2_9CYAN</name>
<dbReference type="OrthoDB" id="116921at2"/>
<organism evidence="3 4">
    <name type="scientific">Aliterella atlantica CENA595</name>
    <dbReference type="NCBI Taxonomy" id="1618023"/>
    <lineage>
        <taxon>Bacteria</taxon>
        <taxon>Bacillati</taxon>
        <taxon>Cyanobacteriota</taxon>
        <taxon>Cyanophyceae</taxon>
        <taxon>Chroococcidiopsidales</taxon>
        <taxon>Aliterellaceae</taxon>
        <taxon>Aliterella</taxon>
    </lineage>
</organism>
<comment type="caution">
    <text evidence="3">The sequence shown here is derived from an EMBL/GenBank/DDBJ whole genome shotgun (WGS) entry which is preliminary data.</text>
</comment>
<evidence type="ECO:0000259" key="2">
    <source>
        <dbReference type="Pfam" id="PF07883"/>
    </source>
</evidence>
<dbReference type="STRING" id="1618023.UH38_14215"/>
<evidence type="ECO:0000313" key="4">
    <source>
        <dbReference type="Proteomes" id="UP000032452"/>
    </source>
</evidence>
<reference evidence="3 4" key="1">
    <citation type="submission" date="2015-02" db="EMBL/GenBank/DDBJ databases">
        <title>Draft genome of a novel marine cyanobacterium (Chroococcales) isolated from South Atlantic Ocean.</title>
        <authorList>
            <person name="Rigonato J."/>
            <person name="Alvarenga D.O."/>
            <person name="Branco L.H."/>
            <person name="Varani A.M."/>
            <person name="Brandini F.P."/>
            <person name="Fiore M.F."/>
        </authorList>
    </citation>
    <scope>NUCLEOTIDE SEQUENCE [LARGE SCALE GENOMIC DNA]</scope>
    <source>
        <strain evidence="3 4">CENA595</strain>
    </source>
</reference>
<evidence type="ECO:0000313" key="3">
    <source>
        <dbReference type="EMBL" id="KJH71159.1"/>
    </source>
</evidence>
<accession>A0A0D8ZRM2</accession>
<feature type="domain" description="Cupin type-2" evidence="2">
    <location>
        <begin position="45"/>
        <end position="116"/>
    </location>
</feature>
<dbReference type="AlphaFoldDB" id="A0A0D8ZRM2"/>
<evidence type="ECO:0000256" key="1">
    <source>
        <dbReference type="ARBA" id="ARBA00022723"/>
    </source>
</evidence>
<dbReference type="InterPro" id="IPR011051">
    <property type="entry name" value="RmlC_Cupin_sf"/>
</dbReference>
<dbReference type="Pfam" id="PF07883">
    <property type="entry name" value="Cupin_2"/>
    <property type="match status" value="1"/>
</dbReference>
<dbReference type="GO" id="GO:0046872">
    <property type="term" value="F:metal ion binding"/>
    <property type="evidence" value="ECO:0007669"/>
    <property type="project" value="UniProtKB-KW"/>
</dbReference>
<keyword evidence="1" id="KW-0479">Metal-binding</keyword>
<sequence>MLINPDRVPDSRGSNYPEQFKHLVAGRIKKRLGNAANLQNFGVNLVELAPGSASALRHWHEKQDEFIYVLSGEIVLVTDAGEEVLTAGMAAGFAAGVANGHCLINRSSSKATYLEIGDRTPNDKVSYPDDDLISEYSANGWIFTHKDGSLY</sequence>
<dbReference type="InterPro" id="IPR051610">
    <property type="entry name" value="GPI/OXD"/>
</dbReference>
<gene>
    <name evidence="3" type="ORF">UH38_14215</name>
</gene>
<dbReference type="Gene3D" id="2.60.120.10">
    <property type="entry name" value="Jelly Rolls"/>
    <property type="match status" value="1"/>
</dbReference>
<keyword evidence="4" id="KW-1185">Reference proteome</keyword>
<dbReference type="SUPFAM" id="SSF51182">
    <property type="entry name" value="RmlC-like cupins"/>
    <property type="match status" value="1"/>
</dbReference>
<dbReference type="PATRIC" id="fig|1618023.3.peg.4888"/>
<dbReference type="CDD" id="cd02224">
    <property type="entry name" value="cupin_SPO2919-like"/>
    <property type="match status" value="1"/>
</dbReference>